<dbReference type="HOGENOM" id="CLU_2368934_0_0_6"/>
<protein>
    <recommendedName>
        <fullName evidence="2">Transposase</fullName>
    </recommendedName>
</protein>
<name>Q0I1W4_HISS1</name>
<sequence>MPIKVAYTSLKQYHNYLFTFEKYSELDIERTINRTKGLFKELKQTLNNHNGLKKHNFMFIKYFLNKSYKHNQKIRLATISLLCLNVQITQNTDKI</sequence>
<evidence type="ECO:0008006" key="2">
    <source>
        <dbReference type="Google" id="ProtNLM"/>
    </source>
</evidence>
<dbReference type="AlphaFoldDB" id="Q0I1W4"/>
<gene>
    <name evidence="1" type="ordered locus">HS_0180</name>
</gene>
<proteinExistence type="predicted"/>
<dbReference type="KEGG" id="hso:HS_0180"/>
<organism evidence="1">
    <name type="scientific">Histophilus somni (strain 129Pt)</name>
    <name type="common">Haemophilus somnus</name>
    <dbReference type="NCBI Taxonomy" id="205914"/>
    <lineage>
        <taxon>Bacteria</taxon>
        <taxon>Pseudomonadati</taxon>
        <taxon>Pseudomonadota</taxon>
        <taxon>Gammaproteobacteria</taxon>
        <taxon>Pasteurellales</taxon>
        <taxon>Pasteurellaceae</taxon>
        <taxon>Histophilus</taxon>
    </lineage>
</organism>
<accession>Q0I1W4</accession>
<dbReference type="EMBL" id="CP000436">
    <property type="protein sequence ID" value="ABI24458.1"/>
    <property type="molecule type" value="Genomic_DNA"/>
</dbReference>
<reference evidence="1" key="1">
    <citation type="submission" date="2006-08" db="EMBL/GenBank/DDBJ databases">
        <title>Complete genome sequence of Haemophilus somnus 129PT.</title>
        <authorList>
            <person name="Copeland A."/>
            <person name="Lucas S."/>
            <person name="Lapidus A."/>
            <person name="Barry K."/>
            <person name="Glavina del Rio T."/>
            <person name="Hammon N."/>
            <person name="Dalin E."/>
            <person name="Tice H."/>
            <person name="Pitluck S."/>
            <person name="Brettin T.S."/>
            <person name="Bruce D."/>
            <person name="Challacombe J.F."/>
            <person name="Chertkov O."/>
            <person name="Detter J.C."/>
            <person name="Gilna P."/>
            <person name="Han S."/>
            <person name="Misra M."/>
            <person name="Tapia R."/>
            <person name="Thayer N.N."/>
            <person name="Xie G."/>
            <person name="Inzana T.J."/>
            <person name="Duncan A.J."/>
            <person name="Siddaramppa S."/>
            <person name="Richardson P."/>
        </authorList>
    </citation>
    <scope>NUCLEOTIDE SEQUENCE</scope>
    <source>
        <strain evidence="1">129PT</strain>
    </source>
</reference>
<evidence type="ECO:0000313" key="1">
    <source>
        <dbReference type="EMBL" id="ABI24458.1"/>
    </source>
</evidence>
<dbReference type="eggNOG" id="COG3677">
    <property type="taxonomic scope" value="Bacteria"/>
</dbReference>